<reference evidence="5" key="1">
    <citation type="journal article" date="2010" name="PLoS ONE">
        <title>The Arthrobacter arilaitensis Re117 genome sequence reveals its genetic adaptation to the surface of cheese.</title>
        <authorList>
            <person name="Monnet C."/>
            <person name="Loux V."/>
            <person name="Gibrat J.F."/>
            <person name="Spinnler E."/>
            <person name="Barbe V."/>
            <person name="Vacherie B."/>
            <person name="Gavory F."/>
            <person name="Gourbeyre E."/>
            <person name="Siguier P."/>
            <person name="Chandler M."/>
            <person name="Elleuch R."/>
            <person name="Irlinger F."/>
            <person name="Vallaeys T."/>
        </authorList>
    </citation>
    <scope>NUCLEOTIDE SEQUENCE</scope>
    <source>
        <strain evidence="5">DSM 16368 / CIP 108037 / IAM 15318 / JCM 13566 / Re117</strain>
    </source>
</reference>
<evidence type="ECO:0000256" key="2">
    <source>
        <dbReference type="SAM" id="MobiDB-lite"/>
    </source>
</evidence>
<keyword evidence="5" id="KW-1185">Reference proteome</keyword>
<evidence type="ECO:0000313" key="4">
    <source>
        <dbReference type="EMBL" id="CBT74508.1"/>
    </source>
</evidence>
<name>A0ABM9PTD7_GLUAR</name>
<dbReference type="SUPFAM" id="SSF63817">
    <property type="entry name" value="Sortase"/>
    <property type="match status" value="1"/>
</dbReference>
<evidence type="ECO:0000256" key="3">
    <source>
        <dbReference type="SAM" id="Phobius"/>
    </source>
</evidence>
<dbReference type="InterPro" id="IPR005754">
    <property type="entry name" value="Sortase"/>
</dbReference>
<evidence type="ECO:0000256" key="1">
    <source>
        <dbReference type="ARBA" id="ARBA00022801"/>
    </source>
</evidence>
<keyword evidence="1" id="KW-0378">Hydrolase</keyword>
<feature type="transmembrane region" description="Helical" evidence="3">
    <location>
        <begin position="278"/>
        <end position="297"/>
    </location>
</feature>
<keyword evidence="3" id="KW-1133">Transmembrane helix</keyword>
<keyword evidence="3" id="KW-0812">Transmembrane</keyword>
<dbReference type="RefSeq" id="WP_013347661.1">
    <property type="nucleotide sequence ID" value="NC_014550.1"/>
</dbReference>
<dbReference type="NCBIfam" id="TIGR01076">
    <property type="entry name" value="sortase_fam"/>
    <property type="match status" value="1"/>
</dbReference>
<dbReference type="Proteomes" id="UP000006878">
    <property type="component" value="Chromosome"/>
</dbReference>
<dbReference type="InterPro" id="IPR042002">
    <property type="entry name" value="Sortase_C"/>
</dbReference>
<keyword evidence="3" id="KW-0472">Membrane</keyword>
<dbReference type="Gene3D" id="2.40.260.10">
    <property type="entry name" value="Sortase"/>
    <property type="match status" value="1"/>
</dbReference>
<protein>
    <submittedName>
        <fullName evidence="4">Sortase</fullName>
    </submittedName>
</protein>
<evidence type="ECO:0000313" key="5">
    <source>
        <dbReference type="Proteomes" id="UP000006878"/>
    </source>
</evidence>
<organism evidence="4 5">
    <name type="scientific">Glutamicibacter arilaitensis (strain DSM 16368 / CIP 108037 / IAM 15318 / JCM 13566 / NCIMB 14258 / Re117)</name>
    <name type="common">Arthrobacter arilaitensis</name>
    <dbReference type="NCBI Taxonomy" id="861360"/>
    <lineage>
        <taxon>Bacteria</taxon>
        <taxon>Bacillati</taxon>
        <taxon>Actinomycetota</taxon>
        <taxon>Actinomycetes</taxon>
        <taxon>Micrococcales</taxon>
        <taxon>Micrococcaceae</taxon>
        <taxon>Glutamicibacter</taxon>
    </lineage>
</organism>
<feature type="region of interest" description="Disordered" evidence="2">
    <location>
        <begin position="1"/>
        <end position="21"/>
    </location>
</feature>
<dbReference type="CDD" id="cd05827">
    <property type="entry name" value="Sortase_C"/>
    <property type="match status" value="1"/>
</dbReference>
<dbReference type="NCBIfam" id="NF033745">
    <property type="entry name" value="class_C_sortase"/>
    <property type="match status" value="1"/>
</dbReference>
<sequence>MPDTMTPPAGPRPAGVHRARRASRRWRPGLLTIASSLLALVGLSVLLYPSAASWMSSYNQSLLIEDMGRSLENASPGVDEQLSLAQRYNEALSTGVNLDANANVPTGSGTSSDASLRYEDMLNTGSSDVMARVRIPAIDVDLPIYHGTSDETLLRGVGHLEGSSLPIGGADTHSVLTAHRGLAQAEMFTNLDKVDVGDRFTIEVFGEVLTYQVRETKVVDPDDTDTLHAVAGEDLVTLVTCTPLGINSQRILVTGERVTPTPIEDVQAAGQAPDIPGFPWWALIFGAGLLLIATYFWRSGYGDARRAAARKR</sequence>
<dbReference type="EMBL" id="FQ311875">
    <property type="protein sequence ID" value="CBT74508.1"/>
    <property type="molecule type" value="Genomic_DNA"/>
</dbReference>
<dbReference type="GeneID" id="303183898"/>
<proteinExistence type="predicted"/>
<accession>A0ABM9PTD7</accession>
<dbReference type="Pfam" id="PF04203">
    <property type="entry name" value="Sortase"/>
    <property type="match status" value="1"/>
</dbReference>
<reference evidence="5" key="2">
    <citation type="submission" date="2010-07" db="EMBL/GenBank/DDBJ databases">
        <title>Complete genome sequence of Arthrobacter arilaitensis (strain DSM 16368 / CIP 108037 / JCM 13566 / Re117).</title>
        <authorList>
            <person name="Genoscope."/>
        </authorList>
    </citation>
    <scope>NUCLEOTIDE SEQUENCE [LARGE SCALE GENOMIC DNA]</scope>
    <source>
        <strain evidence="5">DSM 16368 / CIP 108037 / IAM 15318 / JCM 13566 / Re117</strain>
    </source>
</reference>
<dbReference type="InterPro" id="IPR023365">
    <property type="entry name" value="Sortase_dom-sf"/>
</dbReference>
<gene>
    <name evidence="4" type="ordered locus">AARI_02730</name>
</gene>